<accession>A0ABN1P811</accession>
<dbReference type="Gene3D" id="2.60.40.790">
    <property type="match status" value="1"/>
</dbReference>
<dbReference type="PANTHER" id="PTHR11527">
    <property type="entry name" value="HEAT-SHOCK PROTEIN 20 FAMILY MEMBER"/>
    <property type="match status" value="1"/>
</dbReference>
<sequence>MRQPWAELTDPSQLEALVTLMRFDPFRELDRLAEQTLSAGTRAIRTMPMEALRRGDEFKVFIDLPGVDPNDIDLTVERNVVSVRARRAPAHQEGDEVLIDERAYGEFSRQLFLGDNLDPDRLSADTRDGVLELTIPVSEASKPRRVALGSGNTTGSGTGSTTARASASSRASAE</sequence>
<feature type="region of interest" description="Disordered" evidence="3">
    <location>
        <begin position="141"/>
        <end position="174"/>
    </location>
</feature>
<dbReference type="PROSITE" id="PS01031">
    <property type="entry name" value="SHSP"/>
    <property type="match status" value="1"/>
</dbReference>
<evidence type="ECO:0000313" key="5">
    <source>
        <dbReference type="EMBL" id="GAA0923513.1"/>
    </source>
</evidence>
<name>A0ABN1P811_9PSEU</name>
<feature type="domain" description="SHSP" evidence="4">
    <location>
        <begin position="40"/>
        <end position="154"/>
    </location>
</feature>
<proteinExistence type="inferred from homology"/>
<dbReference type="Pfam" id="PF00011">
    <property type="entry name" value="HSP20"/>
    <property type="match status" value="1"/>
</dbReference>
<comment type="similarity">
    <text evidence="1 2">Belongs to the small heat shock protein (HSP20) family.</text>
</comment>
<evidence type="ECO:0000259" key="4">
    <source>
        <dbReference type="PROSITE" id="PS01031"/>
    </source>
</evidence>
<evidence type="ECO:0000256" key="3">
    <source>
        <dbReference type="SAM" id="MobiDB-lite"/>
    </source>
</evidence>
<dbReference type="InterPro" id="IPR008978">
    <property type="entry name" value="HSP20-like_chaperone"/>
</dbReference>
<dbReference type="InterPro" id="IPR002068">
    <property type="entry name" value="A-crystallin/Hsp20_dom"/>
</dbReference>
<evidence type="ECO:0000256" key="2">
    <source>
        <dbReference type="RuleBase" id="RU003616"/>
    </source>
</evidence>
<evidence type="ECO:0000313" key="6">
    <source>
        <dbReference type="Proteomes" id="UP001499967"/>
    </source>
</evidence>
<feature type="compositionally biased region" description="Low complexity" evidence="3">
    <location>
        <begin position="159"/>
        <end position="174"/>
    </location>
</feature>
<dbReference type="Proteomes" id="UP001499967">
    <property type="component" value="Unassembled WGS sequence"/>
</dbReference>
<gene>
    <name evidence="5" type="ORF">GCM10009559_07720</name>
</gene>
<dbReference type="EMBL" id="BAAAHP010000018">
    <property type="protein sequence ID" value="GAA0923513.1"/>
    <property type="molecule type" value="Genomic_DNA"/>
</dbReference>
<evidence type="ECO:0000256" key="1">
    <source>
        <dbReference type="PROSITE-ProRule" id="PRU00285"/>
    </source>
</evidence>
<keyword evidence="6" id="KW-1185">Reference proteome</keyword>
<protein>
    <recommendedName>
        <fullName evidence="4">SHSP domain-containing protein</fullName>
    </recommendedName>
</protein>
<dbReference type="SUPFAM" id="SSF49764">
    <property type="entry name" value="HSP20-like chaperones"/>
    <property type="match status" value="1"/>
</dbReference>
<dbReference type="InterPro" id="IPR031107">
    <property type="entry name" value="Small_HSP"/>
</dbReference>
<organism evidence="5 6">
    <name type="scientific">Pseudonocardia zijingensis</name>
    <dbReference type="NCBI Taxonomy" id="153376"/>
    <lineage>
        <taxon>Bacteria</taxon>
        <taxon>Bacillati</taxon>
        <taxon>Actinomycetota</taxon>
        <taxon>Actinomycetes</taxon>
        <taxon>Pseudonocardiales</taxon>
        <taxon>Pseudonocardiaceae</taxon>
        <taxon>Pseudonocardia</taxon>
    </lineage>
</organism>
<comment type="caution">
    <text evidence="5">The sequence shown here is derived from an EMBL/GenBank/DDBJ whole genome shotgun (WGS) entry which is preliminary data.</text>
</comment>
<reference evidence="5 6" key="1">
    <citation type="journal article" date="2019" name="Int. J. Syst. Evol. Microbiol.">
        <title>The Global Catalogue of Microorganisms (GCM) 10K type strain sequencing project: providing services to taxonomists for standard genome sequencing and annotation.</title>
        <authorList>
            <consortium name="The Broad Institute Genomics Platform"/>
            <consortium name="The Broad Institute Genome Sequencing Center for Infectious Disease"/>
            <person name="Wu L."/>
            <person name="Ma J."/>
        </authorList>
    </citation>
    <scope>NUCLEOTIDE SEQUENCE [LARGE SCALE GENOMIC DNA]</scope>
    <source>
        <strain evidence="5 6">JCM 11117</strain>
    </source>
</reference>
<dbReference type="CDD" id="cd06464">
    <property type="entry name" value="ACD_sHsps-like"/>
    <property type="match status" value="1"/>
</dbReference>